<evidence type="ECO:0000313" key="1">
    <source>
        <dbReference type="EMBL" id="MCD7450855.1"/>
    </source>
</evidence>
<proteinExistence type="predicted"/>
<dbReference type="Proteomes" id="UP000823775">
    <property type="component" value="Unassembled WGS sequence"/>
</dbReference>
<gene>
    <name evidence="1" type="ORF">HAX54_008713</name>
</gene>
<keyword evidence="2" id="KW-1185">Reference proteome</keyword>
<organism evidence="1 2">
    <name type="scientific">Datura stramonium</name>
    <name type="common">Jimsonweed</name>
    <name type="synonym">Common thornapple</name>
    <dbReference type="NCBI Taxonomy" id="4076"/>
    <lineage>
        <taxon>Eukaryota</taxon>
        <taxon>Viridiplantae</taxon>
        <taxon>Streptophyta</taxon>
        <taxon>Embryophyta</taxon>
        <taxon>Tracheophyta</taxon>
        <taxon>Spermatophyta</taxon>
        <taxon>Magnoliopsida</taxon>
        <taxon>eudicotyledons</taxon>
        <taxon>Gunneridae</taxon>
        <taxon>Pentapetalae</taxon>
        <taxon>asterids</taxon>
        <taxon>lamiids</taxon>
        <taxon>Solanales</taxon>
        <taxon>Solanaceae</taxon>
        <taxon>Solanoideae</taxon>
        <taxon>Datureae</taxon>
        <taxon>Datura</taxon>
    </lineage>
</organism>
<evidence type="ECO:0000313" key="2">
    <source>
        <dbReference type="Proteomes" id="UP000823775"/>
    </source>
</evidence>
<sequence>MSLPLATKPSRSRLVGPWLIYIFLKSCSLSWHIFSVDSNFNTLSATTFSACNFVAGIFGHALEDPYIKFSFAHSLFVCIFLLDPRRYSIIYDVFFLESVGL</sequence>
<reference evidence="1 2" key="1">
    <citation type="journal article" date="2021" name="BMC Genomics">
        <title>Datura genome reveals duplications of psychoactive alkaloid biosynthetic genes and high mutation rate following tissue culture.</title>
        <authorList>
            <person name="Rajewski A."/>
            <person name="Carter-House D."/>
            <person name="Stajich J."/>
            <person name="Litt A."/>
        </authorList>
    </citation>
    <scope>NUCLEOTIDE SEQUENCE [LARGE SCALE GENOMIC DNA]</scope>
    <source>
        <strain evidence="1">AR-01</strain>
    </source>
</reference>
<name>A0ABS8RVM6_DATST</name>
<comment type="caution">
    <text evidence="1">The sequence shown here is derived from an EMBL/GenBank/DDBJ whole genome shotgun (WGS) entry which is preliminary data.</text>
</comment>
<dbReference type="EMBL" id="JACEIK010000146">
    <property type="protein sequence ID" value="MCD7450855.1"/>
    <property type="molecule type" value="Genomic_DNA"/>
</dbReference>
<accession>A0ABS8RVM6</accession>
<protein>
    <submittedName>
        <fullName evidence="1">Uncharacterized protein</fullName>
    </submittedName>
</protein>